<feature type="compositionally biased region" description="Polar residues" evidence="2">
    <location>
        <begin position="439"/>
        <end position="453"/>
    </location>
</feature>
<keyword evidence="1" id="KW-0175">Coiled coil</keyword>
<name>A0AAN7VFW4_9COLE</name>
<keyword evidence="3" id="KW-0812">Transmembrane</keyword>
<reference evidence="4 5" key="1">
    <citation type="journal article" date="2024" name="Insects">
        <title>An Improved Chromosome-Level Genome Assembly of the Firefly Pyrocoelia pectoralis.</title>
        <authorList>
            <person name="Fu X."/>
            <person name="Meyer-Rochow V.B."/>
            <person name="Ballantyne L."/>
            <person name="Zhu X."/>
        </authorList>
    </citation>
    <scope>NUCLEOTIDE SEQUENCE [LARGE SCALE GENOMIC DNA]</scope>
    <source>
        <strain evidence="4">XCY_ONT2</strain>
    </source>
</reference>
<feature type="transmembrane region" description="Helical" evidence="3">
    <location>
        <begin position="12"/>
        <end position="35"/>
    </location>
</feature>
<feature type="compositionally biased region" description="Basic and acidic residues" evidence="2">
    <location>
        <begin position="334"/>
        <end position="345"/>
    </location>
</feature>
<evidence type="ECO:0000256" key="3">
    <source>
        <dbReference type="SAM" id="Phobius"/>
    </source>
</evidence>
<dbReference type="PANTHER" id="PTHR22909:SF24">
    <property type="entry name" value="GOLGI INTEGRAL MEMBRANE PROTEIN 4-RELATED"/>
    <property type="match status" value="1"/>
</dbReference>
<gene>
    <name evidence="4" type="ORF">RI129_005591</name>
</gene>
<dbReference type="InterPro" id="IPR042336">
    <property type="entry name" value="GOLIM4"/>
</dbReference>
<keyword evidence="3" id="KW-1133">Transmembrane helix</keyword>
<keyword evidence="5" id="KW-1185">Reference proteome</keyword>
<comment type="caution">
    <text evidence="4">The sequence shown here is derived from an EMBL/GenBank/DDBJ whole genome shotgun (WGS) entry which is preliminary data.</text>
</comment>
<dbReference type="PROSITE" id="PS51257">
    <property type="entry name" value="PROKAR_LIPOPROTEIN"/>
    <property type="match status" value="1"/>
</dbReference>
<proteinExistence type="predicted"/>
<evidence type="ECO:0000313" key="4">
    <source>
        <dbReference type="EMBL" id="KAK5647127.1"/>
    </source>
</evidence>
<sequence length="476" mass="54075">MSSSRVVRGSKGRILLGIFVIVAITIIIACFNNILNQLNDTRKSYEQCHQQQENLSTQLQVIFDYKQRLEKSLKTEKAEHQQTKKELEARLEEDQSNHEKSINEINLKFSSLQQHYNILQAEYDDFKEESSKIQRQQLKEVNDLQSKLKEVQGQLKQTKNDKDKTLEHLKTEYMQVQVEKENLETQMKETQNGHTQSESDINHLKKINFELANEIEELKKKFSNRPAKDEAPQVEDTNIKEEKPPEDALKDNDDNVLPIPNNILPLNQKSSTPSSLVVSKASFDAVAPMHVPIVQSSSAKTPNKQAEAPVLPIPYKRLPVGVPPVPGGQVETNDEPKSKVEDEKDVREDINNAFPNRYRSNIILNQMAKEDKIIEADKQAQKVEKQSALKAEVADKENKALEVFDPPINNLDAFGIEDPHEAKQPQQNNAPGIQVEGVKSQSRNKAYDAQNNGDYDKEVLNDMQLEEEADDGTVVV</sequence>
<keyword evidence="3" id="KW-0472">Membrane</keyword>
<dbReference type="Proteomes" id="UP001329430">
    <property type="component" value="Chromosome 3"/>
</dbReference>
<evidence type="ECO:0000256" key="1">
    <source>
        <dbReference type="SAM" id="Coils"/>
    </source>
</evidence>
<dbReference type="PANTHER" id="PTHR22909">
    <property type="entry name" value="GOLGI INTEGRAL MEMBRANE PROTEIN 4"/>
    <property type="match status" value="1"/>
</dbReference>
<feature type="region of interest" description="Disordered" evidence="2">
    <location>
        <begin position="325"/>
        <end position="345"/>
    </location>
</feature>
<evidence type="ECO:0000256" key="2">
    <source>
        <dbReference type="SAM" id="MobiDB-lite"/>
    </source>
</evidence>
<organism evidence="4 5">
    <name type="scientific">Pyrocoelia pectoralis</name>
    <dbReference type="NCBI Taxonomy" id="417401"/>
    <lineage>
        <taxon>Eukaryota</taxon>
        <taxon>Metazoa</taxon>
        <taxon>Ecdysozoa</taxon>
        <taxon>Arthropoda</taxon>
        <taxon>Hexapoda</taxon>
        <taxon>Insecta</taxon>
        <taxon>Pterygota</taxon>
        <taxon>Neoptera</taxon>
        <taxon>Endopterygota</taxon>
        <taxon>Coleoptera</taxon>
        <taxon>Polyphaga</taxon>
        <taxon>Elateriformia</taxon>
        <taxon>Elateroidea</taxon>
        <taxon>Lampyridae</taxon>
        <taxon>Lampyrinae</taxon>
        <taxon>Pyrocoelia</taxon>
    </lineage>
</organism>
<feature type="region of interest" description="Disordered" evidence="2">
    <location>
        <begin position="418"/>
        <end position="455"/>
    </location>
</feature>
<feature type="coiled-coil region" evidence="1">
    <location>
        <begin position="35"/>
        <end position="221"/>
    </location>
</feature>
<protein>
    <recommendedName>
        <fullName evidence="6">Golgi integral membrane protein 4</fullName>
    </recommendedName>
</protein>
<dbReference type="AlphaFoldDB" id="A0AAN7VFW4"/>
<evidence type="ECO:0008006" key="6">
    <source>
        <dbReference type="Google" id="ProtNLM"/>
    </source>
</evidence>
<evidence type="ECO:0000313" key="5">
    <source>
        <dbReference type="Proteomes" id="UP001329430"/>
    </source>
</evidence>
<dbReference type="GO" id="GO:0000139">
    <property type="term" value="C:Golgi membrane"/>
    <property type="evidence" value="ECO:0007669"/>
    <property type="project" value="InterPro"/>
</dbReference>
<feature type="region of interest" description="Disordered" evidence="2">
    <location>
        <begin position="222"/>
        <end position="255"/>
    </location>
</feature>
<accession>A0AAN7VFW4</accession>
<feature type="compositionally biased region" description="Basic and acidic residues" evidence="2">
    <location>
        <begin position="222"/>
        <end position="253"/>
    </location>
</feature>
<dbReference type="EMBL" id="JAVRBK010000003">
    <property type="protein sequence ID" value="KAK5647127.1"/>
    <property type="molecule type" value="Genomic_DNA"/>
</dbReference>